<comment type="caution">
    <text evidence="2">The sequence shown here is derived from an EMBL/GenBank/DDBJ whole genome shotgun (WGS) entry which is preliminary data.</text>
</comment>
<gene>
    <name evidence="2" type="ORF">TorRG33x02_315740</name>
</gene>
<organism evidence="2 3">
    <name type="scientific">Trema orientale</name>
    <name type="common">Charcoal tree</name>
    <name type="synonym">Celtis orientalis</name>
    <dbReference type="NCBI Taxonomy" id="63057"/>
    <lineage>
        <taxon>Eukaryota</taxon>
        <taxon>Viridiplantae</taxon>
        <taxon>Streptophyta</taxon>
        <taxon>Embryophyta</taxon>
        <taxon>Tracheophyta</taxon>
        <taxon>Spermatophyta</taxon>
        <taxon>Magnoliopsida</taxon>
        <taxon>eudicotyledons</taxon>
        <taxon>Gunneridae</taxon>
        <taxon>Pentapetalae</taxon>
        <taxon>rosids</taxon>
        <taxon>fabids</taxon>
        <taxon>Rosales</taxon>
        <taxon>Cannabaceae</taxon>
        <taxon>Trema</taxon>
    </lineage>
</organism>
<name>A0A2P5BMS3_TREOI</name>
<evidence type="ECO:0008006" key="4">
    <source>
        <dbReference type="Google" id="ProtNLM"/>
    </source>
</evidence>
<accession>A0A2P5BMS3</accession>
<feature type="transmembrane region" description="Helical" evidence="1">
    <location>
        <begin position="63"/>
        <end position="83"/>
    </location>
</feature>
<dbReference type="Proteomes" id="UP000237000">
    <property type="component" value="Unassembled WGS sequence"/>
</dbReference>
<evidence type="ECO:0000313" key="2">
    <source>
        <dbReference type="EMBL" id="PON50054.1"/>
    </source>
</evidence>
<reference evidence="3" key="1">
    <citation type="submission" date="2016-06" db="EMBL/GenBank/DDBJ databases">
        <title>Parallel loss of symbiosis genes in relatives of nitrogen-fixing non-legume Parasponia.</title>
        <authorList>
            <person name="Van Velzen R."/>
            <person name="Holmer R."/>
            <person name="Bu F."/>
            <person name="Rutten L."/>
            <person name="Van Zeijl A."/>
            <person name="Liu W."/>
            <person name="Santuari L."/>
            <person name="Cao Q."/>
            <person name="Sharma T."/>
            <person name="Shen D."/>
            <person name="Roswanjaya Y."/>
            <person name="Wardhani T."/>
            <person name="Kalhor M.S."/>
            <person name="Jansen J."/>
            <person name="Van den Hoogen J."/>
            <person name="Gungor B."/>
            <person name="Hartog M."/>
            <person name="Hontelez J."/>
            <person name="Verver J."/>
            <person name="Yang W.-C."/>
            <person name="Schijlen E."/>
            <person name="Repin R."/>
            <person name="Schilthuizen M."/>
            <person name="Schranz E."/>
            <person name="Heidstra R."/>
            <person name="Miyata K."/>
            <person name="Fedorova E."/>
            <person name="Kohlen W."/>
            <person name="Bisseling T."/>
            <person name="Smit S."/>
            <person name="Geurts R."/>
        </authorList>
    </citation>
    <scope>NUCLEOTIDE SEQUENCE [LARGE SCALE GENOMIC DNA]</scope>
    <source>
        <strain evidence="3">cv. RG33-2</strain>
    </source>
</reference>
<sequence>MIRHQSSPHFLLKKSKPAAQSFENRNLSNLQHIGTSLKFVHVKLALLKAGSIKSISLIKESKSFILLIFLVLLNFSFTFLTTLKSPSTHHLLLQTAPNPSNSSQNSFLLLYLSGP</sequence>
<dbReference type="InParanoid" id="A0A2P5BMS3"/>
<dbReference type="EMBL" id="JXTC01000491">
    <property type="protein sequence ID" value="PON50054.1"/>
    <property type="molecule type" value="Genomic_DNA"/>
</dbReference>
<proteinExistence type="predicted"/>
<keyword evidence="3" id="KW-1185">Reference proteome</keyword>
<protein>
    <recommendedName>
        <fullName evidence="4">Transmembrane protein</fullName>
    </recommendedName>
</protein>
<keyword evidence="1" id="KW-0812">Transmembrane</keyword>
<keyword evidence="1" id="KW-0472">Membrane</keyword>
<dbReference type="AlphaFoldDB" id="A0A2P5BMS3"/>
<evidence type="ECO:0000313" key="3">
    <source>
        <dbReference type="Proteomes" id="UP000237000"/>
    </source>
</evidence>
<keyword evidence="1" id="KW-1133">Transmembrane helix</keyword>
<evidence type="ECO:0000256" key="1">
    <source>
        <dbReference type="SAM" id="Phobius"/>
    </source>
</evidence>